<dbReference type="SUPFAM" id="SSF81301">
    <property type="entry name" value="Nucleotidyltransferase"/>
    <property type="match status" value="1"/>
</dbReference>
<dbReference type="NCBIfam" id="TIGR00691">
    <property type="entry name" value="spoT_relA"/>
    <property type="match status" value="1"/>
</dbReference>
<dbReference type="Pfam" id="PF02824">
    <property type="entry name" value="TGS"/>
    <property type="match status" value="1"/>
</dbReference>
<dbReference type="PROSITE" id="PS51831">
    <property type="entry name" value="HD"/>
    <property type="match status" value="1"/>
</dbReference>
<name>A0A9D1LFQ1_9BURK</name>
<dbReference type="Pfam" id="PF04607">
    <property type="entry name" value="RelA_SpoT"/>
    <property type="match status" value="1"/>
</dbReference>
<dbReference type="GO" id="GO:0008728">
    <property type="term" value="F:GTP diphosphokinase activity"/>
    <property type="evidence" value="ECO:0007669"/>
    <property type="project" value="TreeGrafter"/>
</dbReference>
<dbReference type="PANTHER" id="PTHR21262:SF36">
    <property type="entry name" value="BIFUNCTIONAL (P)PPGPP SYNTHASE_HYDROLASE SPOT"/>
    <property type="match status" value="1"/>
</dbReference>
<proteinExistence type="inferred from homology"/>
<dbReference type="SUPFAM" id="SSF109604">
    <property type="entry name" value="HD-domain/PDEase-like"/>
    <property type="match status" value="1"/>
</dbReference>
<dbReference type="Proteomes" id="UP000824083">
    <property type="component" value="Unassembled WGS sequence"/>
</dbReference>
<dbReference type="InterPro" id="IPR003607">
    <property type="entry name" value="HD/PDEase_dom"/>
</dbReference>
<dbReference type="InterPro" id="IPR012675">
    <property type="entry name" value="Beta-grasp_dom_sf"/>
</dbReference>
<comment type="caution">
    <text evidence="4">The sequence shown here is derived from an EMBL/GenBank/DDBJ whole genome shotgun (WGS) entry which is preliminary data.</text>
</comment>
<evidence type="ECO:0000259" key="2">
    <source>
        <dbReference type="PROSITE" id="PS51831"/>
    </source>
</evidence>
<dbReference type="Gene3D" id="3.30.70.260">
    <property type="match status" value="1"/>
</dbReference>
<protein>
    <submittedName>
        <fullName evidence="4">Bifunctional (P)ppGpp synthetase/guanosine-3',5'-bis(Diphosphate) 3'-pyrophosphohydrolase</fullName>
    </submittedName>
</protein>
<dbReference type="SMART" id="SM00954">
    <property type="entry name" value="RelA_SpoT"/>
    <property type="match status" value="1"/>
</dbReference>
<dbReference type="CDD" id="cd00077">
    <property type="entry name" value="HDc"/>
    <property type="match status" value="1"/>
</dbReference>
<dbReference type="SMART" id="SM00471">
    <property type="entry name" value="HDc"/>
    <property type="match status" value="1"/>
</dbReference>
<dbReference type="CDD" id="cd05399">
    <property type="entry name" value="NT_Rel-Spo_like"/>
    <property type="match status" value="1"/>
</dbReference>
<evidence type="ECO:0000259" key="3">
    <source>
        <dbReference type="PROSITE" id="PS51880"/>
    </source>
</evidence>
<dbReference type="SUPFAM" id="SSF81271">
    <property type="entry name" value="TGS-like"/>
    <property type="match status" value="1"/>
</dbReference>
<sequence>MVPKYLQTGSTDILASIRQSILKGESKPAQPPAIKEDQTELPLMTAPKKAGIATAASLIEICSKYMSNSDIEKIKEAYRYADDAHLGQFRKSGEPYITHPISVACILAEWHLDCAAIQAGLMHDVLEDTGHTKNEMAKKFGTVTAEIVDGVSKLDKLKFSSNEIAQAESFKKMLLAMSKDVRVILVKLADRLHNLRTLGVMRPEKRRRIAKETLDIYVPMAHHLGINHAFRELQELCLQNYYPRRYEVLYKELIAARKNRRPALEEILNDTKRMLERANIKGRVLGREKTCYGIYNQMRIKKLSFSEVFDIYGFRVIVTTREDCYRTLGALHMMYKPVQSRFKDFIAIPKSNGYQGLHTTVIGPQGTPVEFQIRTEKMNDIAEQGILTHWLNRGSESDIQTLTHAWLQSLLDLQQKSSDTSEFYENIKADLFPDRIYVFTPKGKIISLPQDCTPIDFAYQIHSDVGNHVRECRINGQVSDIDTKLANGDMVEIATSSLSHPDPRWLGFVKSGKARAEVRQYLRSLDFDSAVQIGRKVLEEEAQKAHFSLDDVSDDIWNVVTKEHDVDSRASLYSLVGSGKASFVVVLHRLQSLVDEEKEPDNEAGDIEVVVGGKRHPAQIAHCCHPVWGDDICVFERAGHGITVHRSTCVHAQQGRNNNADRWENAVWADNNNHHFTVPIDIKVNDIRPAILQATQAVAQEGSSIVGMNIPDDLNDPELQLLIQVDNRIQLMRVMRSLRQVPNVKDVKRRFESSF</sequence>
<dbReference type="GO" id="GO:0042594">
    <property type="term" value="P:response to starvation"/>
    <property type="evidence" value="ECO:0007669"/>
    <property type="project" value="TreeGrafter"/>
</dbReference>
<dbReference type="Gene3D" id="1.10.3210.10">
    <property type="entry name" value="Hypothetical protein af1432"/>
    <property type="match status" value="1"/>
</dbReference>
<dbReference type="FunFam" id="3.30.460.10:FF:000001">
    <property type="entry name" value="GTP pyrophosphokinase RelA"/>
    <property type="match status" value="1"/>
</dbReference>
<feature type="domain" description="HD" evidence="2">
    <location>
        <begin position="96"/>
        <end position="195"/>
    </location>
</feature>
<gene>
    <name evidence="4" type="ORF">IAC56_02540</name>
</gene>
<feature type="domain" description="TGS" evidence="3">
    <location>
        <begin position="434"/>
        <end position="495"/>
    </location>
</feature>
<dbReference type="Pfam" id="PF13328">
    <property type="entry name" value="HD_4"/>
    <property type="match status" value="1"/>
</dbReference>
<dbReference type="PROSITE" id="PS51880">
    <property type="entry name" value="TGS"/>
    <property type="match status" value="1"/>
</dbReference>
<dbReference type="GO" id="GO:0005886">
    <property type="term" value="C:plasma membrane"/>
    <property type="evidence" value="ECO:0007669"/>
    <property type="project" value="TreeGrafter"/>
</dbReference>
<dbReference type="InterPro" id="IPR043519">
    <property type="entry name" value="NT_sf"/>
</dbReference>
<dbReference type="InterPro" id="IPR033655">
    <property type="entry name" value="TGS_RelA/SpoT"/>
</dbReference>
<organism evidence="4 5">
    <name type="scientific">Candidatus Aphodousia faecigallinarum</name>
    <dbReference type="NCBI Taxonomy" id="2840677"/>
    <lineage>
        <taxon>Bacteria</taxon>
        <taxon>Pseudomonadati</taxon>
        <taxon>Pseudomonadota</taxon>
        <taxon>Betaproteobacteria</taxon>
        <taxon>Burkholderiales</taxon>
        <taxon>Sutterellaceae</taxon>
        <taxon>Sutterellaceae incertae sedis</taxon>
        <taxon>Candidatus Aphodousia</taxon>
    </lineage>
</organism>
<dbReference type="Gene3D" id="3.30.460.10">
    <property type="entry name" value="Beta Polymerase, domain 2"/>
    <property type="match status" value="1"/>
</dbReference>
<comment type="function">
    <text evidence="1">In eubacteria ppGpp (guanosine 3'-diphosphate 5'-diphosphate) is a mediator of the stringent response that coordinates a variety of cellular activities in response to changes in nutritional abundance.</text>
</comment>
<reference evidence="4" key="2">
    <citation type="journal article" date="2021" name="PeerJ">
        <title>Extensive microbial diversity within the chicken gut microbiome revealed by metagenomics and culture.</title>
        <authorList>
            <person name="Gilroy R."/>
            <person name="Ravi A."/>
            <person name="Getino M."/>
            <person name="Pursley I."/>
            <person name="Horton D.L."/>
            <person name="Alikhan N.F."/>
            <person name="Baker D."/>
            <person name="Gharbi K."/>
            <person name="Hall N."/>
            <person name="Watson M."/>
            <person name="Adriaenssens E.M."/>
            <person name="Foster-Nyarko E."/>
            <person name="Jarju S."/>
            <person name="Secka A."/>
            <person name="Antonio M."/>
            <person name="Oren A."/>
            <person name="Chaudhuri R.R."/>
            <person name="La Ragione R."/>
            <person name="Hildebrand F."/>
            <person name="Pallen M.J."/>
        </authorList>
    </citation>
    <scope>NUCLEOTIDE SEQUENCE</scope>
    <source>
        <strain evidence="4">7463</strain>
    </source>
</reference>
<dbReference type="InterPro" id="IPR004095">
    <property type="entry name" value="TGS"/>
</dbReference>
<dbReference type="FunFam" id="1.10.3210.10:FF:000001">
    <property type="entry name" value="GTP pyrophosphokinase RelA"/>
    <property type="match status" value="1"/>
</dbReference>
<evidence type="ECO:0000313" key="5">
    <source>
        <dbReference type="Proteomes" id="UP000824083"/>
    </source>
</evidence>
<dbReference type="InterPro" id="IPR004811">
    <property type="entry name" value="RelA/Spo_fam"/>
</dbReference>
<dbReference type="CDD" id="cd01668">
    <property type="entry name" value="TGS_RSH"/>
    <property type="match status" value="1"/>
</dbReference>
<reference evidence="4" key="1">
    <citation type="submission" date="2020-10" db="EMBL/GenBank/DDBJ databases">
        <authorList>
            <person name="Gilroy R."/>
        </authorList>
    </citation>
    <scope>NUCLEOTIDE SEQUENCE</scope>
    <source>
        <strain evidence="4">7463</strain>
    </source>
</reference>
<dbReference type="FunFam" id="3.10.20.30:FF:000002">
    <property type="entry name" value="GTP pyrophosphokinase (RelA/SpoT)"/>
    <property type="match status" value="1"/>
</dbReference>
<dbReference type="GO" id="GO:0015969">
    <property type="term" value="P:guanosine tetraphosphate metabolic process"/>
    <property type="evidence" value="ECO:0007669"/>
    <property type="project" value="InterPro"/>
</dbReference>
<dbReference type="CDD" id="cd04876">
    <property type="entry name" value="ACT_RelA-SpoT"/>
    <property type="match status" value="1"/>
</dbReference>
<dbReference type="InterPro" id="IPR007685">
    <property type="entry name" value="RelA_SpoT"/>
</dbReference>
<dbReference type="Gene3D" id="3.10.20.30">
    <property type="match status" value="1"/>
</dbReference>
<dbReference type="PANTHER" id="PTHR21262">
    <property type="entry name" value="GUANOSINE-3',5'-BIS DIPHOSPHATE 3'-PYROPHOSPHOHYDROLASE"/>
    <property type="match status" value="1"/>
</dbReference>
<comment type="similarity">
    <text evidence="1">Belongs to the relA/spoT family.</text>
</comment>
<dbReference type="GO" id="GO:0008893">
    <property type="term" value="F:guanosine-3',5'-bis(diphosphate) 3'-diphosphatase activity"/>
    <property type="evidence" value="ECO:0007669"/>
    <property type="project" value="TreeGrafter"/>
</dbReference>
<dbReference type="InterPro" id="IPR006674">
    <property type="entry name" value="HD_domain"/>
</dbReference>
<dbReference type="GO" id="GO:0015949">
    <property type="term" value="P:nucleobase-containing small molecule interconversion"/>
    <property type="evidence" value="ECO:0007669"/>
    <property type="project" value="UniProtKB-ARBA"/>
</dbReference>
<dbReference type="EMBL" id="DVMY01000046">
    <property type="protein sequence ID" value="HIU37136.1"/>
    <property type="molecule type" value="Genomic_DNA"/>
</dbReference>
<evidence type="ECO:0000313" key="4">
    <source>
        <dbReference type="EMBL" id="HIU37136.1"/>
    </source>
</evidence>
<accession>A0A9D1LFQ1</accession>
<evidence type="ECO:0000256" key="1">
    <source>
        <dbReference type="RuleBase" id="RU003847"/>
    </source>
</evidence>
<dbReference type="Pfam" id="PF13291">
    <property type="entry name" value="ACT_4"/>
    <property type="match status" value="1"/>
</dbReference>
<dbReference type="AlphaFoldDB" id="A0A9D1LFQ1"/>
<dbReference type="InterPro" id="IPR012676">
    <property type="entry name" value="TGS-like"/>
</dbReference>
<dbReference type="InterPro" id="IPR002912">
    <property type="entry name" value="ACT_dom"/>
</dbReference>